<dbReference type="RefSeq" id="WP_166175487.1">
    <property type="nucleotide sequence ID" value="NZ_CP045119.1"/>
</dbReference>
<feature type="compositionally biased region" description="Polar residues" evidence="2">
    <location>
        <begin position="925"/>
        <end position="942"/>
    </location>
</feature>
<evidence type="ECO:0000313" key="4">
    <source>
        <dbReference type="Proteomes" id="UP000501452"/>
    </source>
</evidence>
<dbReference type="Proteomes" id="UP000501452">
    <property type="component" value="Chromosome"/>
</dbReference>
<proteinExistence type="predicted"/>
<accession>A0A6G8Q8J6</accession>
<feature type="coiled-coil region" evidence="1">
    <location>
        <begin position="236"/>
        <end position="263"/>
    </location>
</feature>
<evidence type="ECO:0000256" key="1">
    <source>
        <dbReference type="SAM" id="Coils"/>
    </source>
</evidence>
<dbReference type="KEGG" id="rub:GBA63_09140"/>
<dbReference type="EMBL" id="CP045119">
    <property type="protein sequence ID" value="QIN82796.1"/>
    <property type="molecule type" value="Genomic_DNA"/>
</dbReference>
<evidence type="ECO:0000313" key="3">
    <source>
        <dbReference type="EMBL" id="QIN82796.1"/>
    </source>
</evidence>
<name>A0A6G8Q8J6_9ACTN</name>
<feature type="region of interest" description="Disordered" evidence="2">
    <location>
        <begin position="919"/>
        <end position="953"/>
    </location>
</feature>
<evidence type="ECO:0000256" key="2">
    <source>
        <dbReference type="SAM" id="MobiDB-lite"/>
    </source>
</evidence>
<protein>
    <submittedName>
        <fullName evidence="3">Uncharacterized protein</fullName>
    </submittedName>
</protein>
<organism evidence="3 4">
    <name type="scientific">Rubrobacter tropicus</name>
    <dbReference type="NCBI Taxonomy" id="2653851"/>
    <lineage>
        <taxon>Bacteria</taxon>
        <taxon>Bacillati</taxon>
        <taxon>Actinomycetota</taxon>
        <taxon>Rubrobacteria</taxon>
        <taxon>Rubrobacterales</taxon>
        <taxon>Rubrobacteraceae</taxon>
        <taxon>Rubrobacter</taxon>
    </lineage>
</organism>
<sequence length="953" mass="101572">MINSDVLDLIQSLFSGPNSERSKQAESSYNRARGLSEGEDYIKAHDLFVRRLKTEVEHEQLSKLRAEVNRKLEAGPENLTLDDLTKIDMQVDGLSKKLGRSFGVKSRVEGERVRSVDTSGLDQAVNQVYRQHATVASEIDETVSPQMAARLSYDYRNLGEQERQQTMKTAPTEQLIRGLVGSGNQEDLNRVLKESGQKAPSGFARFVRNKSGGDEGELYQEAAEKVVGEEQDLFRRKLEEVALEKARTRAQEIEQQYKLKAEEQGELLSRWKDEGEQPYLEDLRALREKGFLKPEEAAEYVNNREEIVNDPVRGQALAADVITARSADQGTETAFGYPVNPQQEQQGGAVPMGLGAAAGAAGKAGSLLGDSRAGQMAGKVINSGALRALGPAALGFAGLSATADLTAMSGRTGAGSVTNAVTSTLPGIGGLAGSLGGPVGTAVGLGLGYGASKVVGGVMDPYADQVAFAKQAEAISGENLQGEGAQNNLLQALQVATPFWASGGAGGLRESQNRARLKNPFLDPAQISALTDELLRLGDSVESAAEKVEPLSRVVADFNLAPALVAQLERAGSTGSLGGVETARYVASMIQSQAGRGLTQQDISGYVGQAIETLGPVSGYAEAPESALAYSGLMSRGGEEADLLFQNAGTVGKMIESDAAMMNDPMAMMMMGMDPSLSPEQQDPGAMAAGRIELAKQLGGMVEMAPDGNLSTNGRYQLQMAMQMEPWASAFKGMSVDEVAEMITNPNITPDNARKEFETQQKERKKKEKQQSLAAKGIGSGKWSGDGLTYDQWDANKLYRASRDQAKGDGAVGRLVGQNKDIDLENVRLAGKGDKTLADALGDPDLLKRLNQGKQKIRVGGKNLTVADYNLQDIRGQAYLGEKGGLNLGEPGKGEKAGYKAEIDLSERASKYFEVKDVRNPQGAAGSTTESQHAHATNTGKKNLNDKPIYGGG</sequence>
<feature type="compositionally biased region" description="Basic and acidic residues" evidence="2">
    <location>
        <begin position="752"/>
        <end position="762"/>
    </location>
</feature>
<keyword evidence="1" id="KW-0175">Coiled coil</keyword>
<reference evidence="3 4" key="1">
    <citation type="submission" date="2019-10" db="EMBL/GenBank/DDBJ databases">
        <title>Rubrobacter sp nov SCSIO 52090 isolated from a deep-sea sediment in the South China Sea.</title>
        <authorList>
            <person name="Chen R.W."/>
        </authorList>
    </citation>
    <scope>NUCLEOTIDE SEQUENCE [LARGE SCALE GENOMIC DNA]</scope>
    <source>
        <strain evidence="3 4">SCSIO 52909</strain>
    </source>
</reference>
<feature type="region of interest" description="Disordered" evidence="2">
    <location>
        <begin position="746"/>
        <end position="780"/>
    </location>
</feature>
<dbReference type="AlphaFoldDB" id="A0A6G8Q8J6"/>
<gene>
    <name evidence="3" type="ORF">GBA63_09140</name>
</gene>
<keyword evidence="4" id="KW-1185">Reference proteome</keyword>